<dbReference type="GO" id="GO:0017025">
    <property type="term" value="F:TBP-class protein binding"/>
    <property type="evidence" value="ECO:0007669"/>
    <property type="project" value="InterPro"/>
</dbReference>
<keyword evidence="1" id="KW-0805">Transcription regulation</keyword>
<dbReference type="SUPFAM" id="SSF47954">
    <property type="entry name" value="Cyclin-like"/>
    <property type="match status" value="1"/>
</dbReference>
<dbReference type="GO" id="GO:0001006">
    <property type="term" value="F:RNA polymerase III type 3 promoter sequence-specific DNA binding"/>
    <property type="evidence" value="ECO:0007669"/>
    <property type="project" value="TreeGrafter"/>
</dbReference>
<gene>
    <name evidence="6" type="ORF">CEUSTIGMA_g3150.t1</name>
</gene>
<feature type="region of interest" description="Disordered" evidence="4">
    <location>
        <begin position="53"/>
        <end position="84"/>
    </location>
</feature>
<dbReference type="CDD" id="cd00043">
    <property type="entry name" value="CYCLIN_SF"/>
    <property type="match status" value="1"/>
</dbReference>
<dbReference type="GO" id="GO:0008270">
    <property type="term" value="F:zinc ion binding"/>
    <property type="evidence" value="ECO:0007669"/>
    <property type="project" value="UniProtKB-KW"/>
</dbReference>
<dbReference type="InterPro" id="IPR000812">
    <property type="entry name" value="TFIIB"/>
</dbReference>
<dbReference type="PRINTS" id="PR00685">
    <property type="entry name" value="TIFACTORIIB"/>
</dbReference>
<evidence type="ECO:0000313" key="6">
    <source>
        <dbReference type="EMBL" id="GAX75707.1"/>
    </source>
</evidence>
<proteinExistence type="predicted"/>
<dbReference type="Pfam" id="PF00382">
    <property type="entry name" value="TFIIB"/>
    <property type="match status" value="1"/>
</dbReference>
<evidence type="ECO:0000259" key="5">
    <source>
        <dbReference type="PROSITE" id="PS51134"/>
    </source>
</evidence>
<feature type="compositionally biased region" description="Basic and acidic residues" evidence="4">
    <location>
        <begin position="423"/>
        <end position="445"/>
    </location>
</feature>
<dbReference type="Gene3D" id="1.10.472.10">
    <property type="entry name" value="Cyclin-like"/>
    <property type="match status" value="1"/>
</dbReference>
<dbReference type="PROSITE" id="PS51134">
    <property type="entry name" value="ZF_TFIIB"/>
    <property type="match status" value="1"/>
</dbReference>
<dbReference type="STRING" id="1157962.A0A250WXZ8"/>
<dbReference type="AlphaFoldDB" id="A0A250WXZ8"/>
<keyword evidence="3" id="KW-0862">Zinc</keyword>
<feature type="compositionally biased region" description="Low complexity" evidence="4">
    <location>
        <begin position="196"/>
        <end position="226"/>
    </location>
</feature>
<dbReference type="GO" id="GO:0000126">
    <property type="term" value="C:transcription factor TFIIIB complex"/>
    <property type="evidence" value="ECO:0007669"/>
    <property type="project" value="TreeGrafter"/>
</dbReference>
<keyword evidence="3" id="KW-0479">Metal-binding</keyword>
<accession>A0A250WXZ8</accession>
<dbReference type="InterPro" id="IPR013137">
    <property type="entry name" value="Znf_TFIIB"/>
</dbReference>
<dbReference type="OrthoDB" id="511529at2759"/>
<reference evidence="6 7" key="1">
    <citation type="submission" date="2017-08" db="EMBL/GenBank/DDBJ databases">
        <title>Acidophilic green algal genome provides insights into adaptation to an acidic environment.</title>
        <authorList>
            <person name="Hirooka S."/>
            <person name="Hirose Y."/>
            <person name="Kanesaki Y."/>
            <person name="Higuchi S."/>
            <person name="Fujiwara T."/>
            <person name="Onuma R."/>
            <person name="Era A."/>
            <person name="Ohbayashi R."/>
            <person name="Uzuka A."/>
            <person name="Nozaki H."/>
            <person name="Yoshikawa H."/>
            <person name="Miyagishima S.Y."/>
        </authorList>
    </citation>
    <scope>NUCLEOTIDE SEQUENCE [LARGE SCALE GENOMIC DNA]</scope>
    <source>
        <strain evidence="6 7">NIES-2499</strain>
    </source>
</reference>
<organism evidence="6 7">
    <name type="scientific">Chlamydomonas eustigma</name>
    <dbReference type="NCBI Taxonomy" id="1157962"/>
    <lineage>
        <taxon>Eukaryota</taxon>
        <taxon>Viridiplantae</taxon>
        <taxon>Chlorophyta</taxon>
        <taxon>core chlorophytes</taxon>
        <taxon>Chlorophyceae</taxon>
        <taxon>CS clade</taxon>
        <taxon>Chlamydomonadales</taxon>
        <taxon>Chlamydomonadaceae</taxon>
        <taxon>Chlamydomonas</taxon>
    </lineage>
</organism>
<comment type="caution">
    <text evidence="6">The sequence shown here is derived from an EMBL/GenBank/DDBJ whole genome shotgun (WGS) entry which is preliminary data.</text>
</comment>
<evidence type="ECO:0000256" key="1">
    <source>
        <dbReference type="ARBA" id="ARBA00023015"/>
    </source>
</evidence>
<dbReference type="SUPFAM" id="SSF57783">
    <property type="entry name" value="Zinc beta-ribbon"/>
    <property type="match status" value="1"/>
</dbReference>
<keyword evidence="3" id="KW-0863">Zinc-finger</keyword>
<dbReference type="GO" id="GO:0097550">
    <property type="term" value="C:transcription preinitiation complex"/>
    <property type="evidence" value="ECO:0007669"/>
    <property type="project" value="TreeGrafter"/>
</dbReference>
<feature type="region of interest" description="Disordered" evidence="4">
    <location>
        <begin position="196"/>
        <end position="227"/>
    </location>
</feature>
<feature type="region of interest" description="Disordered" evidence="4">
    <location>
        <begin position="353"/>
        <end position="469"/>
    </location>
</feature>
<keyword evidence="2" id="KW-0804">Transcription</keyword>
<feature type="compositionally biased region" description="Polar residues" evidence="4">
    <location>
        <begin position="405"/>
        <end position="421"/>
    </location>
</feature>
<feature type="compositionally biased region" description="Low complexity" evidence="4">
    <location>
        <begin position="376"/>
        <end position="394"/>
    </location>
</feature>
<dbReference type="EMBL" id="BEGY01000013">
    <property type="protein sequence ID" value="GAX75707.1"/>
    <property type="molecule type" value="Genomic_DNA"/>
</dbReference>
<evidence type="ECO:0000313" key="7">
    <source>
        <dbReference type="Proteomes" id="UP000232323"/>
    </source>
</evidence>
<protein>
    <recommendedName>
        <fullName evidence="5">TFIIB-type domain-containing protein</fullName>
    </recommendedName>
</protein>
<dbReference type="GO" id="GO:0070897">
    <property type="term" value="P:transcription preinitiation complex assembly"/>
    <property type="evidence" value="ECO:0007669"/>
    <property type="project" value="InterPro"/>
</dbReference>
<dbReference type="InterPro" id="IPR036915">
    <property type="entry name" value="Cyclin-like_sf"/>
</dbReference>
<feature type="domain" description="TFIIB-type" evidence="5">
    <location>
        <begin position="2"/>
        <end position="33"/>
    </location>
</feature>
<name>A0A250WXZ8_9CHLO</name>
<evidence type="ECO:0000256" key="4">
    <source>
        <dbReference type="SAM" id="MobiDB-lite"/>
    </source>
</evidence>
<keyword evidence="7" id="KW-1185">Reference proteome</keyword>
<dbReference type="PANTHER" id="PTHR11618">
    <property type="entry name" value="TRANSCRIPTION INITIATION FACTOR IIB-RELATED"/>
    <property type="match status" value="1"/>
</dbReference>
<dbReference type="Gene3D" id="2.20.25.10">
    <property type="match status" value="1"/>
</dbReference>
<sequence>MTSQKCKKCENSAVEVDPLDGFLICTNCGLVLEEVDLCQHSENFISNVDERGQAHGQQSLAPHGQPGVGRESDREHAGHMRHRKQLQDLEGLGSALHMPPLVIQDAALIVSEFRSSDGTTHNVSALLGAALYIAARRAELGIILPEVAAAAAVEPKTLGAHYRSLTRALGIQPPSINLRSYVLRVAAQIMDRYYSTPTSGTSSSGPDPSLTIPGGSQTQGSESQSSLRNHYMVQPALHMAELVSRLCMCEGKTMKTLAGAVLVMITTANPPVKRGKPSKMAPDQLYEVLGVKRQQVVPCMKMMKSQLVDLAKQLPFGASINTGNVLHYLPTLSKYCSALIAVKKKAAEASVAAEATRRSDSSSGAQAPELSFDPRSTVPSTTASARPPAPMTSALNEDPVAICSAPSTSRTLVSAQGSSELNPVRRESVRGKRDRDSTEDGHEEGLQGGRKTAPPHCTSAAGGSSDKVSAEAREIQPAFMIVLSQDDVACESRLGHGAAWRPLEGEEDDARAILGLMTMEEVREERRRAAQLSAAADPMDIEQAEAISCSMD</sequence>
<dbReference type="InterPro" id="IPR013150">
    <property type="entry name" value="TFIIB_cyclin"/>
</dbReference>
<dbReference type="Proteomes" id="UP000232323">
    <property type="component" value="Unassembled WGS sequence"/>
</dbReference>
<dbReference type="PANTHER" id="PTHR11618:SF70">
    <property type="entry name" value="PLANT-SPECIFIC TFIIB-RELATED PROTEIN PTF2"/>
    <property type="match status" value="1"/>
</dbReference>
<evidence type="ECO:0000256" key="2">
    <source>
        <dbReference type="ARBA" id="ARBA00023163"/>
    </source>
</evidence>
<evidence type="ECO:0000256" key="3">
    <source>
        <dbReference type="PROSITE-ProRule" id="PRU00469"/>
    </source>
</evidence>
<dbReference type="GO" id="GO:0000995">
    <property type="term" value="F:RNA polymerase III general transcription initiation factor activity"/>
    <property type="evidence" value="ECO:0007669"/>
    <property type="project" value="TreeGrafter"/>
</dbReference>
<dbReference type="GO" id="GO:0005634">
    <property type="term" value="C:nucleus"/>
    <property type="evidence" value="ECO:0007669"/>
    <property type="project" value="TreeGrafter"/>
</dbReference>